<dbReference type="InterPro" id="IPR008523">
    <property type="entry name" value="DUF805"/>
</dbReference>
<accession>B4R923</accession>
<dbReference type="OrthoDB" id="9812349at2"/>
<dbReference type="KEGG" id="pzu:PHZ_c1279"/>
<evidence type="ECO:0008006" key="4">
    <source>
        <dbReference type="Google" id="ProtNLM"/>
    </source>
</evidence>
<reference evidence="2 3" key="1">
    <citation type="journal article" date="2008" name="BMC Genomics">
        <title>Complete genome of Phenylobacterium zucineum - a novel facultative intracellular bacterium isolated from human erythroleukemia cell line K562.</title>
        <authorList>
            <person name="Luo Y."/>
            <person name="Xu X."/>
            <person name="Ding Z."/>
            <person name="Liu Z."/>
            <person name="Zhang B."/>
            <person name="Yan Z."/>
            <person name="Sun J."/>
            <person name="Hu S."/>
            <person name="Hu X."/>
        </authorList>
    </citation>
    <scope>NUCLEOTIDE SEQUENCE [LARGE SCALE GENOMIC DNA]</scope>
    <source>
        <strain evidence="2 3">HLK1</strain>
    </source>
</reference>
<keyword evidence="1" id="KW-0472">Membrane</keyword>
<evidence type="ECO:0000256" key="1">
    <source>
        <dbReference type="SAM" id="Phobius"/>
    </source>
</evidence>
<keyword evidence="3" id="KW-1185">Reference proteome</keyword>
<feature type="transmembrane region" description="Helical" evidence="1">
    <location>
        <begin position="21"/>
        <end position="39"/>
    </location>
</feature>
<sequence>MNGQTGFGELFLSANGRASRLPSTLAAAALLTLAALYEAAVEDPIPRLLTGVVVYPVLIYCGACVLSKRLHDRGRSGWWAALILVSIIACWPHPIGFFDFLFFLVLVWAGVELAVMPGEPGANRYGPNPLRPLAPA</sequence>
<dbReference type="AlphaFoldDB" id="B4R923"/>
<dbReference type="eggNOG" id="COG3152">
    <property type="taxonomic scope" value="Bacteria"/>
</dbReference>
<feature type="transmembrane region" description="Helical" evidence="1">
    <location>
        <begin position="78"/>
        <end position="111"/>
    </location>
</feature>
<dbReference type="HOGENOM" id="CLU_093674_6_0_5"/>
<name>B4R923_PHEZH</name>
<feature type="transmembrane region" description="Helical" evidence="1">
    <location>
        <begin position="45"/>
        <end position="66"/>
    </location>
</feature>
<dbReference type="PANTHER" id="PTHR34980:SF3">
    <property type="entry name" value="BLR8105 PROTEIN"/>
    <property type="match status" value="1"/>
</dbReference>
<dbReference type="Proteomes" id="UP000001868">
    <property type="component" value="Chromosome"/>
</dbReference>
<proteinExistence type="predicted"/>
<dbReference type="GO" id="GO:0005886">
    <property type="term" value="C:plasma membrane"/>
    <property type="evidence" value="ECO:0007669"/>
    <property type="project" value="TreeGrafter"/>
</dbReference>
<organism evidence="2 3">
    <name type="scientific">Phenylobacterium zucineum (strain HLK1)</name>
    <dbReference type="NCBI Taxonomy" id="450851"/>
    <lineage>
        <taxon>Bacteria</taxon>
        <taxon>Pseudomonadati</taxon>
        <taxon>Pseudomonadota</taxon>
        <taxon>Alphaproteobacteria</taxon>
        <taxon>Caulobacterales</taxon>
        <taxon>Caulobacteraceae</taxon>
        <taxon>Phenylobacterium</taxon>
    </lineage>
</organism>
<gene>
    <name evidence="2" type="ordered locus">PHZ_c1279</name>
</gene>
<keyword evidence="1" id="KW-0812">Transmembrane</keyword>
<evidence type="ECO:0000313" key="2">
    <source>
        <dbReference type="EMBL" id="ACG77693.1"/>
    </source>
</evidence>
<keyword evidence="1" id="KW-1133">Transmembrane helix</keyword>
<dbReference type="EMBL" id="CP000747">
    <property type="protein sequence ID" value="ACG77693.1"/>
    <property type="molecule type" value="Genomic_DNA"/>
</dbReference>
<dbReference type="Pfam" id="PF05656">
    <property type="entry name" value="DUF805"/>
    <property type="match status" value="1"/>
</dbReference>
<dbReference type="PANTHER" id="PTHR34980">
    <property type="entry name" value="INNER MEMBRANE PROTEIN-RELATED-RELATED"/>
    <property type="match status" value="1"/>
</dbReference>
<evidence type="ECO:0000313" key="3">
    <source>
        <dbReference type="Proteomes" id="UP000001868"/>
    </source>
</evidence>
<dbReference type="STRING" id="450851.PHZ_c1279"/>
<protein>
    <recommendedName>
        <fullName evidence="4">DUF805 domain-containing protein</fullName>
    </recommendedName>
</protein>
<dbReference type="RefSeq" id="WP_012521837.1">
    <property type="nucleotide sequence ID" value="NC_011144.1"/>
</dbReference>